<proteinExistence type="predicted"/>
<gene>
    <name evidence="1" type="ORF">OKIOD_LOCUS6664</name>
</gene>
<dbReference type="Proteomes" id="UP001158576">
    <property type="component" value="Chromosome XSR"/>
</dbReference>
<keyword evidence="2" id="KW-1185">Reference proteome</keyword>
<reference evidence="1 2" key="1">
    <citation type="submission" date="2021-04" db="EMBL/GenBank/DDBJ databases">
        <authorList>
            <person name="Bliznina A."/>
        </authorList>
    </citation>
    <scope>NUCLEOTIDE SEQUENCE [LARGE SCALE GENOMIC DNA]</scope>
</reference>
<sequence length="215" mass="24346">MVAMCVSTKKEASFDCIDGEWTNNKENDCSCKPACPNILDQVTQFNEDILPDFSKCSSRTKNANCHGRCSTANYQRKKQTFSSRLETKCFCKGSNCLWGIKKVPIIDAFCIRRFHCEHPRHYFSAKFPDVTCNSPLKDGLFYEVGTKCQLENCSRQPAALAEGMMCDCSANGECAWAPAISTRRRSARATEKRKPSKVRQVRNLKTIKRTIKVKC</sequence>
<accession>A0ABN7SGV3</accession>
<name>A0ABN7SGV3_OIKDI</name>
<evidence type="ECO:0000313" key="2">
    <source>
        <dbReference type="Proteomes" id="UP001158576"/>
    </source>
</evidence>
<dbReference type="EMBL" id="OU015569">
    <property type="protein sequence ID" value="CAG5097507.1"/>
    <property type="molecule type" value="Genomic_DNA"/>
</dbReference>
<evidence type="ECO:0000313" key="1">
    <source>
        <dbReference type="EMBL" id="CAG5097507.1"/>
    </source>
</evidence>
<protein>
    <submittedName>
        <fullName evidence="1">Oidioi.mRNA.OKI2018_I69.XSR.g15106.t1.cds</fullName>
    </submittedName>
</protein>
<organism evidence="1 2">
    <name type="scientific">Oikopleura dioica</name>
    <name type="common">Tunicate</name>
    <dbReference type="NCBI Taxonomy" id="34765"/>
    <lineage>
        <taxon>Eukaryota</taxon>
        <taxon>Metazoa</taxon>
        <taxon>Chordata</taxon>
        <taxon>Tunicata</taxon>
        <taxon>Appendicularia</taxon>
        <taxon>Copelata</taxon>
        <taxon>Oikopleuridae</taxon>
        <taxon>Oikopleura</taxon>
    </lineage>
</organism>